<dbReference type="KEGG" id="crq:GCK72_024334"/>
<keyword evidence="2" id="KW-0732">Signal</keyword>
<feature type="compositionally biased region" description="Acidic residues" evidence="1">
    <location>
        <begin position="132"/>
        <end position="147"/>
    </location>
</feature>
<feature type="compositionally biased region" description="Basic and acidic residues" evidence="1">
    <location>
        <begin position="106"/>
        <end position="120"/>
    </location>
</feature>
<evidence type="ECO:0000256" key="2">
    <source>
        <dbReference type="SAM" id="SignalP"/>
    </source>
</evidence>
<evidence type="ECO:0000313" key="4">
    <source>
        <dbReference type="Proteomes" id="UP000483820"/>
    </source>
</evidence>
<name>A0A6A5FYY9_CAERE</name>
<feature type="signal peptide" evidence="2">
    <location>
        <begin position="1"/>
        <end position="24"/>
    </location>
</feature>
<dbReference type="GeneID" id="78777803"/>
<sequence>MPQPPFEHLLANQLFLAIVGSTLSNNPRSLTPQYVPRIGASLLKSILPDTLALKTPNDRMYLTGKWGSSKCGNTSCNNKKSEGVDDKSKEERVEVLSSHSTKKRACKSEESADDEGKIVDGESSEVLLVSDPSEENPADGVGDTDDWDEELGLTWIELHGFR</sequence>
<comment type="caution">
    <text evidence="3">The sequence shown here is derived from an EMBL/GenBank/DDBJ whole genome shotgun (WGS) entry which is preliminary data.</text>
</comment>
<protein>
    <submittedName>
        <fullName evidence="3">Uncharacterized protein</fullName>
    </submittedName>
</protein>
<gene>
    <name evidence="3" type="ORF">GCK72_024334</name>
</gene>
<dbReference type="AlphaFoldDB" id="A0A6A5FYY9"/>
<feature type="region of interest" description="Disordered" evidence="1">
    <location>
        <begin position="72"/>
        <end position="147"/>
    </location>
</feature>
<dbReference type="RefSeq" id="XP_053579402.1">
    <property type="nucleotide sequence ID" value="XM_053735836.1"/>
</dbReference>
<evidence type="ECO:0000313" key="3">
    <source>
        <dbReference type="EMBL" id="KAF1747868.1"/>
    </source>
</evidence>
<organism evidence="3 4">
    <name type="scientific">Caenorhabditis remanei</name>
    <name type="common">Caenorhabditis vulgaris</name>
    <dbReference type="NCBI Taxonomy" id="31234"/>
    <lineage>
        <taxon>Eukaryota</taxon>
        <taxon>Metazoa</taxon>
        <taxon>Ecdysozoa</taxon>
        <taxon>Nematoda</taxon>
        <taxon>Chromadorea</taxon>
        <taxon>Rhabditida</taxon>
        <taxon>Rhabditina</taxon>
        <taxon>Rhabditomorpha</taxon>
        <taxon>Rhabditoidea</taxon>
        <taxon>Rhabditidae</taxon>
        <taxon>Peloderinae</taxon>
        <taxon>Caenorhabditis</taxon>
    </lineage>
</organism>
<reference evidence="3 4" key="1">
    <citation type="submission" date="2019-12" db="EMBL/GenBank/DDBJ databases">
        <title>Chromosome-level assembly of the Caenorhabditis remanei genome.</title>
        <authorList>
            <person name="Teterina A.A."/>
            <person name="Willis J.H."/>
            <person name="Phillips P.C."/>
        </authorList>
    </citation>
    <scope>NUCLEOTIDE SEQUENCE [LARGE SCALE GENOMIC DNA]</scope>
    <source>
        <strain evidence="3 4">PX506</strain>
        <tissue evidence="3">Whole organism</tissue>
    </source>
</reference>
<feature type="chain" id="PRO_5025572123" evidence="2">
    <location>
        <begin position="25"/>
        <end position="162"/>
    </location>
</feature>
<feature type="compositionally biased region" description="Basic and acidic residues" evidence="1">
    <location>
        <begin position="79"/>
        <end position="94"/>
    </location>
</feature>
<proteinExistence type="predicted"/>
<dbReference type="CTD" id="78777803"/>
<dbReference type="EMBL" id="WUAV01000006">
    <property type="protein sequence ID" value="KAF1747868.1"/>
    <property type="molecule type" value="Genomic_DNA"/>
</dbReference>
<evidence type="ECO:0000256" key="1">
    <source>
        <dbReference type="SAM" id="MobiDB-lite"/>
    </source>
</evidence>
<accession>A0A6A5FYY9</accession>
<dbReference type="Proteomes" id="UP000483820">
    <property type="component" value="Chromosome X"/>
</dbReference>